<dbReference type="InterPro" id="IPR001680">
    <property type="entry name" value="WD40_rpt"/>
</dbReference>
<protein>
    <submittedName>
        <fullName evidence="1">WD40 repeat domain-containing protein</fullName>
    </submittedName>
</protein>
<dbReference type="KEGG" id="apra:G3A50_05830"/>
<dbReference type="Proteomes" id="UP000464751">
    <property type="component" value="Chromosome"/>
</dbReference>
<dbReference type="AlphaFoldDB" id="A0A6P1YJY9"/>
<proteinExistence type="predicted"/>
<dbReference type="Pfam" id="PF00400">
    <property type="entry name" value="WD40"/>
    <property type="match status" value="1"/>
</dbReference>
<keyword evidence="2" id="KW-1185">Reference proteome</keyword>
<accession>A0A6P1YJY9</accession>
<organism evidence="1 2">
    <name type="scientific">Ancylobacter pratisalsi</name>
    <dbReference type="NCBI Taxonomy" id="1745854"/>
    <lineage>
        <taxon>Bacteria</taxon>
        <taxon>Pseudomonadati</taxon>
        <taxon>Pseudomonadota</taxon>
        <taxon>Alphaproteobacteria</taxon>
        <taxon>Hyphomicrobiales</taxon>
        <taxon>Xanthobacteraceae</taxon>
        <taxon>Ancylobacter</taxon>
    </lineage>
</organism>
<reference evidence="1 2" key="1">
    <citation type="submission" date="2020-02" db="EMBL/GenBank/DDBJ databases">
        <authorList>
            <person name="Li G."/>
        </authorList>
    </citation>
    <scope>NUCLEOTIDE SEQUENCE [LARGE SCALE GENOMIC DNA]</scope>
    <source>
        <strain evidence="1 2">DSM 102029</strain>
    </source>
</reference>
<evidence type="ECO:0000313" key="1">
    <source>
        <dbReference type="EMBL" id="QIB33280.1"/>
    </source>
</evidence>
<name>A0A6P1YJY9_9HYPH</name>
<dbReference type="InterPro" id="IPR015943">
    <property type="entry name" value="WD40/YVTN_repeat-like_dom_sf"/>
</dbReference>
<dbReference type="Gene3D" id="2.130.10.10">
    <property type="entry name" value="YVTN repeat-like/Quinoprotein amine dehydrogenase"/>
    <property type="match status" value="2"/>
</dbReference>
<dbReference type="EMBL" id="CP048630">
    <property type="protein sequence ID" value="QIB33280.1"/>
    <property type="molecule type" value="Genomic_DNA"/>
</dbReference>
<dbReference type="SUPFAM" id="SSF63829">
    <property type="entry name" value="Calcium-dependent phosphotriesterase"/>
    <property type="match status" value="1"/>
</dbReference>
<evidence type="ECO:0000313" key="2">
    <source>
        <dbReference type="Proteomes" id="UP000464751"/>
    </source>
</evidence>
<sequence>MTALSSSPSSMPSSITSKLQPLDLGDGVVGAGFLGTRAVFALGSREIVLAGETVERVAAHNGAILSVSSDARRILTGGDDGRVVATAGDGSTQTLFEQKGRWIDQVAAGPDGSVAFSVGKTAHFQPLKGERRTLDLPSTVGGLAFAPKGTRLAIAHYGGATLWFPNAQAKPEVLAWKGSHRGVLWHPDGRFVITTMQEPALHGWRLADGANMRMSGYPARVNFMSFTSGGRFLATSGSNEAILWPFATKEGPMGKQPTMLAPRDMRVSCVAAHPKDEVFACGYDDGLVLLVRVSDGAEILARAPAGGPVSALAWRADGGALAIGTQEGVGGLIVL</sequence>
<dbReference type="PANTHER" id="PTHR19879:SF9">
    <property type="entry name" value="TRANSCRIPTION INITIATION FACTOR TFIID SUBUNIT 5"/>
    <property type="match status" value="1"/>
</dbReference>
<gene>
    <name evidence="1" type="ORF">G3A50_05830</name>
</gene>
<dbReference type="RefSeq" id="WP_163074377.1">
    <property type="nucleotide sequence ID" value="NZ_CP048630.1"/>
</dbReference>
<dbReference type="PANTHER" id="PTHR19879">
    <property type="entry name" value="TRANSCRIPTION INITIATION FACTOR TFIID"/>
    <property type="match status" value="1"/>
</dbReference>